<feature type="signal peptide" evidence="3">
    <location>
        <begin position="1"/>
        <end position="20"/>
    </location>
</feature>
<reference evidence="5 6" key="1">
    <citation type="submission" date="2020-04" db="EMBL/GenBank/DDBJ databases">
        <title>Flammeovirga sp. SR4, a novel species isolated from seawater.</title>
        <authorList>
            <person name="Wang X."/>
        </authorList>
    </citation>
    <scope>NUCLEOTIDE SEQUENCE [LARGE SCALE GENOMIC DNA]</scope>
    <source>
        <strain evidence="5 6">ATCC 23126</strain>
    </source>
</reference>
<protein>
    <submittedName>
        <fullName evidence="5">Sulfatase</fullName>
    </submittedName>
</protein>
<name>A0A7X9S200_9BACT</name>
<evidence type="ECO:0000259" key="4">
    <source>
        <dbReference type="Pfam" id="PF00884"/>
    </source>
</evidence>
<comment type="similarity">
    <text evidence="1">Belongs to the sulfatase family.</text>
</comment>
<dbReference type="SUPFAM" id="SSF53649">
    <property type="entry name" value="Alkaline phosphatase-like"/>
    <property type="match status" value="1"/>
</dbReference>
<dbReference type="Gene3D" id="3.40.720.10">
    <property type="entry name" value="Alkaline Phosphatase, subunit A"/>
    <property type="match status" value="1"/>
</dbReference>
<dbReference type="Proteomes" id="UP000576082">
    <property type="component" value="Unassembled WGS sequence"/>
</dbReference>
<keyword evidence="6" id="KW-1185">Reference proteome</keyword>
<dbReference type="PANTHER" id="PTHR42693">
    <property type="entry name" value="ARYLSULFATASE FAMILY MEMBER"/>
    <property type="match status" value="1"/>
</dbReference>
<feature type="domain" description="Sulfatase N-terminal" evidence="4">
    <location>
        <begin position="33"/>
        <end position="333"/>
    </location>
</feature>
<dbReference type="PANTHER" id="PTHR42693:SF53">
    <property type="entry name" value="ENDO-4-O-SULFATASE"/>
    <property type="match status" value="1"/>
</dbReference>
<keyword evidence="2" id="KW-0378">Hydrolase</keyword>
<dbReference type="EMBL" id="JABANE010000244">
    <property type="protein sequence ID" value="NME72920.1"/>
    <property type="molecule type" value="Genomic_DNA"/>
</dbReference>
<dbReference type="AlphaFoldDB" id="A0A7X9S200"/>
<comment type="caution">
    <text evidence="5">The sequence shown here is derived from an EMBL/GenBank/DDBJ whole genome shotgun (WGS) entry which is preliminary data.</text>
</comment>
<dbReference type="GO" id="GO:0004065">
    <property type="term" value="F:arylsulfatase activity"/>
    <property type="evidence" value="ECO:0007669"/>
    <property type="project" value="TreeGrafter"/>
</dbReference>
<dbReference type="InterPro" id="IPR050738">
    <property type="entry name" value="Sulfatase"/>
</dbReference>
<gene>
    <name evidence="5" type="ORF">HHU12_33490</name>
</gene>
<evidence type="ECO:0000313" key="5">
    <source>
        <dbReference type="EMBL" id="NME72920.1"/>
    </source>
</evidence>
<sequence length="511" mass="59352">MKLYQRLLGLLLLILLGCDATYQKNTDTVRSKPNILWIFVEDLSPYMGCYGDTINKNHTPVLDQLAEEGVLFERAYATAPVCSASRSAMITGKMQTTTGTHQHRSSRTTDGEVVPEELRIYLPDYIKKTVPELMREAGYFTFNSGKDDYNFHYDRNVLYTVGTADHYKAGMNGWQGNKSRHYMSLTEDTWNARKDKNQPWFGQIELKGGKTKGTEHIRKGEILGMNDVPLPPYFPEIASQKKAWVKHYNAIRSTDVEVGNILRQLEKDGELENTIIFFFSDHGSNTSLRHKQFCYEGGVHIPLIIKGNHPYLNAKVRRNELVSTLDISATTLAMGEVKIPDYFDGQNLFDDKNRARKYVVSARDRCDFTIDRIRSLRTNRYRYIRNFFPERPMMQAGYRDRQPMVKDMHRLHQEGKLTAYQEKHWFGERPTEELYDLENDPHQLYNLATINDFNDILLKHRTLLNSWIKKSGDRGELPEDTVQLKATFELWKNRAVFKNADVNPEYGQFLE</sequence>
<organism evidence="5 6">
    <name type="scientific">Flammeovirga aprica JL-4</name>
    <dbReference type="NCBI Taxonomy" id="694437"/>
    <lineage>
        <taxon>Bacteria</taxon>
        <taxon>Pseudomonadati</taxon>
        <taxon>Bacteroidota</taxon>
        <taxon>Cytophagia</taxon>
        <taxon>Cytophagales</taxon>
        <taxon>Flammeovirgaceae</taxon>
        <taxon>Flammeovirga</taxon>
    </lineage>
</organism>
<evidence type="ECO:0000256" key="1">
    <source>
        <dbReference type="ARBA" id="ARBA00008779"/>
    </source>
</evidence>
<feature type="chain" id="PRO_5030596684" evidence="3">
    <location>
        <begin position="21"/>
        <end position="511"/>
    </location>
</feature>
<evidence type="ECO:0000256" key="2">
    <source>
        <dbReference type="ARBA" id="ARBA00022801"/>
    </source>
</evidence>
<dbReference type="InterPro" id="IPR000917">
    <property type="entry name" value="Sulfatase_N"/>
</dbReference>
<dbReference type="PROSITE" id="PS51257">
    <property type="entry name" value="PROKAR_LIPOPROTEIN"/>
    <property type="match status" value="1"/>
</dbReference>
<dbReference type="CDD" id="cd16027">
    <property type="entry name" value="SGSH"/>
    <property type="match status" value="1"/>
</dbReference>
<dbReference type="Pfam" id="PF00884">
    <property type="entry name" value="Sulfatase"/>
    <property type="match status" value="1"/>
</dbReference>
<dbReference type="InterPro" id="IPR017850">
    <property type="entry name" value="Alkaline_phosphatase_core_sf"/>
</dbReference>
<dbReference type="RefSeq" id="WP_169661075.1">
    <property type="nucleotide sequence ID" value="NZ_JABANE010000244.1"/>
</dbReference>
<proteinExistence type="inferred from homology"/>
<evidence type="ECO:0000256" key="3">
    <source>
        <dbReference type="SAM" id="SignalP"/>
    </source>
</evidence>
<evidence type="ECO:0000313" key="6">
    <source>
        <dbReference type="Proteomes" id="UP000576082"/>
    </source>
</evidence>
<keyword evidence="3" id="KW-0732">Signal</keyword>
<accession>A0A7X9S200</accession>